<dbReference type="OrthoDB" id="6038785at2"/>
<reference evidence="4" key="1">
    <citation type="submission" date="2017-06" db="EMBL/GenBank/DDBJ databases">
        <authorList>
            <person name="Varghese N."/>
            <person name="Submissions S."/>
        </authorList>
    </citation>
    <scope>NUCLEOTIDE SEQUENCE [LARGE SCALE GENOMIC DNA]</scope>
    <source>
        <strain evidence="4">LNB2</strain>
    </source>
</reference>
<dbReference type="PANTHER" id="PTHR38731">
    <property type="entry name" value="LIPL45-RELATED LIPOPROTEIN-RELATED"/>
    <property type="match status" value="1"/>
</dbReference>
<dbReference type="Gene3D" id="2.60.120.1440">
    <property type="match status" value="1"/>
</dbReference>
<sequence>MIPYRLIALIATLALSSPALAEIGRVKRVVGQAWVERSGQKLAPAPGFALSKGDTLATGRDGRLSITFIDNTRFSAGPNSRIALSEFRFDETSHKGQFVTKVDRGSLAVVSGQIAKEDPKAMQVRTPTSLLGVRGTRFVVNVP</sequence>
<feature type="chain" id="PRO_5012444235" evidence="1">
    <location>
        <begin position="22"/>
        <end position="143"/>
    </location>
</feature>
<dbReference type="Pfam" id="PF04773">
    <property type="entry name" value="FecR"/>
    <property type="match status" value="1"/>
</dbReference>
<evidence type="ECO:0000259" key="2">
    <source>
        <dbReference type="Pfam" id="PF04773"/>
    </source>
</evidence>
<name>A0A239E2P4_9SPHN</name>
<evidence type="ECO:0000313" key="4">
    <source>
        <dbReference type="Proteomes" id="UP000198281"/>
    </source>
</evidence>
<dbReference type="EMBL" id="FZOS01000005">
    <property type="protein sequence ID" value="SNS38253.1"/>
    <property type="molecule type" value="Genomic_DNA"/>
</dbReference>
<evidence type="ECO:0000256" key="1">
    <source>
        <dbReference type="SAM" id="SignalP"/>
    </source>
</evidence>
<dbReference type="InterPro" id="IPR006860">
    <property type="entry name" value="FecR"/>
</dbReference>
<dbReference type="Proteomes" id="UP000198281">
    <property type="component" value="Unassembled WGS sequence"/>
</dbReference>
<proteinExistence type="predicted"/>
<organism evidence="3 4">
    <name type="scientific">Edaphosphingomonas laterariae</name>
    <dbReference type="NCBI Taxonomy" id="861865"/>
    <lineage>
        <taxon>Bacteria</taxon>
        <taxon>Pseudomonadati</taxon>
        <taxon>Pseudomonadota</taxon>
        <taxon>Alphaproteobacteria</taxon>
        <taxon>Sphingomonadales</taxon>
        <taxon>Rhizorhabdaceae</taxon>
        <taxon>Edaphosphingomonas</taxon>
    </lineage>
</organism>
<evidence type="ECO:0000313" key="3">
    <source>
        <dbReference type="EMBL" id="SNS38253.1"/>
    </source>
</evidence>
<dbReference type="AlphaFoldDB" id="A0A239E2P4"/>
<accession>A0A239E2P4</accession>
<keyword evidence="1" id="KW-0732">Signal</keyword>
<gene>
    <name evidence="3" type="ORF">SAMN06295912_105150</name>
</gene>
<feature type="domain" description="FecR protein" evidence="2">
    <location>
        <begin position="54"/>
        <end position="140"/>
    </location>
</feature>
<protein>
    <submittedName>
        <fullName evidence="3">FecR family protein</fullName>
    </submittedName>
</protein>
<feature type="signal peptide" evidence="1">
    <location>
        <begin position="1"/>
        <end position="21"/>
    </location>
</feature>
<keyword evidence="4" id="KW-1185">Reference proteome</keyword>